<evidence type="ECO:0000313" key="3">
    <source>
        <dbReference type="Proteomes" id="UP000184512"/>
    </source>
</evidence>
<dbReference type="EMBL" id="FQZG01000115">
    <property type="protein sequence ID" value="SHJ95044.1"/>
    <property type="molecule type" value="Genomic_DNA"/>
</dbReference>
<evidence type="ECO:0000256" key="1">
    <source>
        <dbReference type="SAM" id="SignalP"/>
    </source>
</evidence>
<reference evidence="2 3" key="1">
    <citation type="submission" date="2016-11" db="EMBL/GenBank/DDBJ databases">
        <authorList>
            <person name="Jaros S."/>
            <person name="Januszkiewicz K."/>
            <person name="Wedrychowicz H."/>
        </authorList>
    </citation>
    <scope>NUCLEOTIDE SEQUENCE [LARGE SCALE GENOMIC DNA]</scope>
    <source>
        <strain evidence="2 3">DSM 12906</strain>
    </source>
</reference>
<dbReference type="Proteomes" id="UP000184512">
    <property type="component" value="Unassembled WGS sequence"/>
</dbReference>
<keyword evidence="1" id="KW-0732">Signal</keyword>
<sequence length="530" mass="57555">MRKLVTFTVATVLALFLVPPTQASAEAPSVVIVGEKKIGVSQKAVISGVEGDIDYQWTIDGVPTAQKTLPTGSPVAEGAFFLLEEYLGHELALSVVVTPDVGDPVTLRDGPYEIASGQILSRPPTVTGEPRVGQTLAAKTNVIYPTDGVVFTYQWLGRCWLEPVEGATQATFVIPEVLVEDCAPRVEVSASKPGWETTVLRSANTRERIIAAEIPKPTITASSAPVVLKKFTVWVDTTQKGTGEVDVRIRWTLDGAELPGETSDSLLPAADWAGKEIEATATVTRPNGQSVTVSTGPLVVRPARLSVDSWVLHSQAIVGWPLRLNSPALPPGGERDVTWVRVDSAGRESVIPGAKGPVYRLTAADVGYKVGARVRTKAPGYESTNTLNTTVTPVVFSVYTTPGQHTVNGRQWRTTCEPYSQTLRCRTEIWATQVQRSGNRYVRQTGWAFNNLTYLPLSSGVWGSNPLAKAGEWVDSTGRQWRTECGMPKVGRDTCRTYARASVVSTYMAGGQWRYRTSTEWVFNNMVYTA</sequence>
<feature type="chain" id="PRO_5012658015" evidence="1">
    <location>
        <begin position="26"/>
        <end position="530"/>
    </location>
</feature>
<dbReference type="AlphaFoldDB" id="A0A1M6NHF2"/>
<keyword evidence="3" id="KW-1185">Reference proteome</keyword>
<organism evidence="2 3">
    <name type="scientific">Tessaracoccus bendigoensis DSM 12906</name>
    <dbReference type="NCBI Taxonomy" id="1123357"/>
    <lineage>
        <taxon>Bacteria</taxon>
        <taxon>Bacillati</taxon>
        <taxon>Actinomycetota</taxon>
        <taxon>Actinomycetes</taxon>
        <taxon>Propionibacteriales</taxon>
        <taxon>Propionibacteriaceae</taxon>
        <taxon>Tessaracoccus</taxon>
    </lineage>
</organism>
<dbReference type="RefSeq" id="WP_073191361.1">
    <property type="nucleotide sequence ID" value="NZ_FQZG01000115.1"/>
</dbReference>
<accession>A0A1M6NHF2</accession>
<feature type="signal peptide" evidence="1">
    <location>
        <begin position="1"/>
        <end position="25"/>
    </location>
</feature>
<dbReference type="OrthoDB" id="3734044at2"/>
<dbReference type="STRING" id="1123357.SAMN02745244_03639"/>
<evidence type="ECO:0000313" key="2">
    <source>
        <dbReference type="EMBL" id="SHJ95044.1"/>
    </source>
</evidence>
<proteinExistence type="predicted"/>
<dbReference type="Gene3D" id="2.60.40.2700">
    <property type="match status" value="2"/>
</dbReference>
<name>A0A1M6NHF2_9ACTN</name>
<gene>
    <name evidence="2" type="ORF">SAMN02745244_03639</name>
</gene>
<protein>
    <submittedName>
        <fullName evidence="2">Uncharacterized protein</fullName>
    </submittedName>
</protein>